<proteinExistence type="predicted"/>
<evidence type="ECO:0000256" key="1">
    <source>
        <dbReference type="SAM" id="MobiDB-lite"/>
    </source>
</evidence>
<evidence type="ECO:0000259" key="2">
    <source>
        <dbReference type="Pfam" id="PF03031"/>
    </source>
</evidence>
<dbReference type="Gene3D" id="3.40.50.1000">
    <property type="entry name" value="HAD superfamily/HAD-like"/>
    <property type="match status" value="1"/>
</dbReference>
<dbReference type="InterPro" id="IPR036412">
    <property type="entry name" value="HAD-like_sf"/>
</dbReference>
<dbReference type="OrthoDB" id="1975974at2759"/>
<dbReference type="InterPro" id="IPR004274">
    <property type="entry name" value="FCP1_dom"/>
</dbReference>
<dbReference type="Pfam" id="PF03031">
    <property type="entry name" value="NIF"/>
    <property type="match status" value="1"/>
</dbReference>
<evidence type="ECO:0000313" key="4">
    <source>
        <dbReference type="Proteomes" id="UP000886520"/>
    </source>
</evidence>
<dbReference type="EMBL" id="JABFUD020000021">
    <property type="protein sequence ID" value="KAI5062868.1"/>
    <property type="molecule type" value="Genomic_DNA"/>
</dbReference>
<keyword evidence="4" id="KW-1185">Reference proteome</keyword>
<reference evidence="3" key="1">
    <citation type="submission" date="2021-01" db="EMBL/GenBank/DDBJ databases">
        <title>Adiantum capillus-veneris genome.</title>
        <authorList>
            <person name="Fang Y."/>
            <person name="Liao Q."/>
        </authorList>
    </citation>
    <scope>NUCLEOTIDE SEQUENCE</scope>
    <source>
        <strain evidence="3">H3</strain>
        <tissue evidence="3">Leaf</tissue>
    </source>
</reference>
<dbReference type="Proteomes" id="UP000886520">
    <property type="component" value="Chromosome 21"/>
</dbReference>
<organism evidence="3 4">
    <name type="scientific">Adiantum capillus-veneris</name>
    <name type="common">Maidenhair fern</name>
    <dbReference type="NCBI Taxonomy" id="13818"/>
    <lineage>
        <taxon>Eukaryota</taxon>
        <taxon>Viridiplantae</taxon>
        <taxon>Streptophyta</taxon>
        <taxon>Embryophyta</taxon>
        <taxon>Tracheophyta</taxon>
        <taxon>Polypodiopsida</taxon>
        <taxon>Polypodiidae</taxon>
        <taxon>Polypodiales</taxon>
        <taxon>Pteridineae</taxon>
        <taxon>Pteridaceae</taxon>
        <taxon>Vittarioideae</taxon>
        <taxon>Adiantum</taxon>
    </lineage>
</organism>
<feature type="region of interest" description="Disordered" evidence="1">
    <location>
        <begin position="104"/>
        <end position="178"/>
    </location>
</feature>
<accession>A0A9D4U8B6</accession>
<dbReference type="AlphaFoldDB" id="A0A9D4U8B6"/>
<sequence length="404" mass="44059">MKDPPDVDGSFRVEGQVPGEDTEIIMKKYEPGRENGDASVDAGGDASCAVGAVRVGGAGDDMEITIDNFEPPREYGDAFVDAGGVVSAGNVGGEARCAGGVVGVGEDTEITNEKSKPPQEDGDASVDASPPASVAAGGDASCAAGAVGSSGKEYVRHDDGTVSRQREDGRGAGGVADYVRNDDGTVSRPWEDPRNILFESKTTLILDINGVWLTSLDKRYRSQKPTYWFDLEIVNIAGVFAGYIRDAHAFLDWCLVHFDAFVWTCSMKTKAENLLSACFPDQFPKFKEILAQQDCVTDARIKITGRKPAFYKKLSDFWEKRGQYTATSTILVDDTQYKQLWNSLGTFCIVKNMENQNPTEIQGYLTTTVRSWLMAWLCVEDRLKYVGDCAVSRPINNLSIRMSK</sequence>
<protein>
    <recommendedName>
        <fullName evidence="2">FCP1 homology domain-containing protein</fullName>
    </recommendedName>
</protein>
<dbReference type="SUPFAM" id="SSF56784">
    <property type="entry name" value="HAD-like"/>
    <property type="match status" value="1"/>
</dbReference>
<comment type="caution">
    <text evidence="3">The sequence shown here is derived from an EMBL/GenBank/DDBJ whole genome shotgun (WGS) entry which is preliminary data.</text>
</comment>
<evidence type="ECO:0000313" key="3">
    <source>
        <dbReference type="EMBL" id="KAI5062868.1"/>
    </source>
</evidence>
<dbReference type="InterPro" id="IPR023214">
    <property type="entry name" value="HAD_sf"/>
</dbReference>
<name>A0A9D4U8B6_ADICA</name>
<feature type="compositionally biased region" description="Low complexity" evidence="1">
    <location>
        <begin position="125"/>
        <end position="151"/>
    </location>
</feature>
<gene>
    <name evidence="3" type="ORF">GOP47_0021415</name>
</gene>
<feature type="domain" description="FCP1 homology" evidence="2">
    <location>
        <begin position="203"/>
        <end position="342"/>
    </location>
</feature>
<feature type="compositionally biased region" description="Basic and acidic residues" evidence="1">
    <location>
        <begin position="153"/>
        <end position="170"/>
    </location>
</feature>